<dbReference type="AlphaFoldDB" id="G9YG58"/>
<evidence type="ECO:0000313" key="10">
    <source>
        <dbReference type="Proteomes" id="UP000005481"/>
    </source>
</evidence>
<keyword evidence="5" id="KW-0411">Iron-sulfur</keyword>
<dbReference type="EMBL" id="AGCJ01000018">
    <property type="protein sequence ID" value="EHM42488.1"/>
    <property type="molecule type" value="Genomic_DNA"/>
</dbReference>
<dbReference type="PANTHER" id="PTHR22960">
    <property type="entry name" value="MOLYBDOPTERIN COFACTOR SYNTHESIS PROTEIN A"/>
    <property type="match status" value="1"/>
</dbReference>
<dbReference type="GO" id="GO:0061798">
    <property type="term" value="F:GTP 3',8'-cyclase activity"/>
    <property type="evidence" value="ECO:0007669"/>
    <property type="project" value="TreeGrafter"/>
</dbReference>
<evidence type="ECO:0000256" key="1">
    <source>
        <dbReference type="ARBA" id="ARBA00022691"/>
    </source>
</evidence>
<evidence type="ECO:0000256" key="3">
    <source>
        <dbReference type="ARBA" id="ARBA00022741"/>
    </source>
</evidence>
<dbReference type="CDD" id="cd01335">
    <property type="entry name" value="Radical_SAM"/>
    <property type="match status" value="1"/>
</dbReference>
<evidence type="ECO:0000256" key="2">
    <source>
        <dbReference type="ARBA" id="ARBA00022723"/>
    </source>
</evidence>
<keyword evidence="2" id="KW-0479">Metal-binding</keyword>
<evidence type="ECO:0000256" key="7">
    <source>
        <dbReference type="ARBA" id="ARBA00023150"/>
    </source>
</evidence>
<dbReference type="GO" id="GO:0006777">
    <property type="term" value="P:Mo-molybdopterin cofactor biosynthetic process"/>
    <property type="evidence" value="ECO:0007669"/>
    <property type="project" value="UniProtKB-KW"/>
</dbReference>
<gene>
    <name evidence="9" type="ORF">HMPREF0080_00622</name>
</gene>
<dbReference type="eggNOG" id="COG2896">
    <property type="taxonomic scope" value="Bacteria"/>
</dbReference>
<dbReference type="PROSITE" id="PS51918">
    <property type="entry name" value="RADICAL_SAM"/>
    <property type="match status" value="1"/>
</dbReference>
<dbReference type="RefSeq" id="WP_006789611.1">
    <property type="nucleotide sequence ID" value="NZ_JH417572.1"/>
</dbReference>
<feature type="domain" description="Radical SAM core" evidence="8">
    <location>
        <begin position="1"/>
        <end position="193"/>
    </location>
</feature>
<keyword evidence="7" id="KW-0501">Molybdenum cofactor biosynthesis</keyword>
<evidence type="ECO:0000256" key="4">
    <source>
        <dbReference type="ARBA" id="ARBA00023004"/>
    </source>
</evidence>
<dbReference type="Proteomes" id="UP000005481">
    <property type="component" value="Unassembled WGS sequence"/>
</dbReference>
<keyword evidence="6" id="KW-0342">GTP-binding</keyword>
<dbReference type="Pfam" id="PF04055">
    <property type="entry name" value="Radical_SAM"/>
    <property type="match status" value="1"/>
</dbReference>
<keyword evidence="10" id="KW-1185">Reference proteome</keyword>
<sequence length="293" mass="31730">MPQAVLDVCHAEIMRYEEIMNICEAAVRAGISKFKITGGEPLCCKGVIPFMQGLKGLNGVNQVTVTTNGMYLEEHLPALVRMGVDGINISLDTLDRDQFEHITGTDGLERVLAAVKAAAASGIRTKVNAVLLRQTRSQILPLAKLAEEMPVDVRFIEIMPIGFGRFEKGVTEAEVLAVLRGKYDDLRADEGVRGNGPAAYYAGAGLRGHIGFIAANTHQFCHACNRMRLTSTGFLKPCLCYDAGVDLKSIVRGQSNMTLAEAFARAIGEKPSGHCFSDRSEITEIKTMKQIGG</sequence>
<dbReference type="InterPro" id="IPR050105">
    <property type="entry name" value="MoCo_biosynth_MoaA/MoaC"/>
</dbReference>
<dbReference type="GO" id="GO:0005525">
    <property type="term" value="F:GTP binding"/>
    <property type="evidence" value="ECO:0007669"/>
    <property type="project" value="UniProtKB-KW"/>
</dbReference>
<dbReference type="InterPro" id="IPR007197">
    <property type="entry name" value="rSAM"/>
</dbReference>
<dbReference type="PATRIC" id="fig|861450.3.peg.596"/>
<dbReference type="InterPro" id="IPR058240">
    <property type="entry name" value="rSAM_sf"/>
</dbReference>
<dbReference type="PANTHER" id="PTHR22960:SF0">
    <property type="entry name" value="MOLYBDENUM COFACTOR BIOSYNTHESIS PROTEIN 1"/>
    <property type="match status" value="1"/>
</dbReference>
<evidence type="ECO:0000313" key="9">
    <source>
        <dbReference type="EMBL" id="EHM42488.1"/>
    </source>
</evidence>
<dbReference type="GO" id="GO:0061799">
    <property type="term" value="F:cyclic pyranopterin monophosphate synthase activity"/>
    <property type="evidence" value="ECO:0007669"/>
    <property type="project" value="TreeGrafter"/>
</dbReference>
<dbReference type="GO" id="GO:0051539">
    <property type="term" value="F:4 iron, 4 sulfur cluster binding"/>
    <property type="evidence" value="ECO:0007669"/>
    <property type="project" value="UniProtKB-KW"/>
</dbReference>
<proteinExistence type="predicted"/>
<evidence type="ECO:0000256" key="5">
    <source>
        <dbReference type="ARBA" id="ARBA00023014"/>
    </source>
</evidence>
<keyword evidence="4" id="KW-0408">Iron</keyword>
<dbReference type="STRING" id="861450.HMPREF0080_00622"/>
<keyword evidence="3" id="KW-0547">Nucleotide-binding</keyword>
<dbReference type="GO" id="GO:0046872">
    <property type="term" value="F:metal ion binding"/>
    <property type="evidence" value="ECO:0007669"/>
    <property type="project" value="UniProtKB-KW"/>
</dbReference>
<dbReference type="InterPro" id="IPR013785">
    <property type="entry name" value="Aldolase_TIM"/>
</dbReference>
<accession>G9YG58</accession>
<comment type="caution">
    <text evidence="9">The sequence shown here is derived from an EMBL/GenBank/DDBJ whole genome shotgun (WGS) entry which is preliminary data.</text>
</comment>
<keyword evidence="1" id="KW-0949">S-adenosyl-L-methionine</keyword>
<protein>
    <submittedName>
        <fullName evidence="9">Radical SAM domain protein</fullName>
    </submittedName>
</protein>
<dbReference type="SUPFAM" id="SSF102114">
    <property type="entry name" value="Radical SAM enzymes"/>
    <property type="match status" value="1"/>
</dbReference>
<dbReference type="Pfam" id="PF06463">
    <property type="entry name" value="Mob_synth_C"/>
    <property type="match status" value="1"/>
</dbReference>
<dbReference type="InterPro" id="IPR010505">
    <property type="entry name" value="MoaA_twitch"/>
</dbReference>
<evidence type="ECO:0000259" key="8">
    <source>
        <dbReference type="PROSITE" id="PS51918"/>
    </source>
</evidence>
<organism evidence="9 10">
    <name type="scientific">Anaeroglobus geminatus F0357</name>
    <dbReference type="NCBI Taxonomy" id="861450"/>
    <lineage>
        <taxon>Bacteria</taxon>
        <taxon>Bacillati</taxon>
        <taxon>Bacillota</taxon>
        <taxon>Negativicutes</taxon>
        <taxon>Veillonellales</taxon>
        <taxon>Veillonellaceae</taxon>
        <taxon>Anaeroglobus</taxon>
    </lineage>
</organism>
<name>G9YG58_9FIRM</name>
<reference evidence="9 10" key="1">
    <citation type="submission" date="2011-08" db="EMBL/GenBank/DDBJ databases">
        <authorList>
            <person name="Weinstock G."/>
            <person name="Sodergren E."/>
            <person name="Clifton S."/>
            <person name="Fulton L."/>
            <person name="Fulton B."/>
            <person name="Courtney L."/>
            <person name="Fronick C."/>
            <person name="Harrison M."/>
            <person name="Strong C."/>
            <person name="Farmer C."/>
            <person name="Delahaunty K."/>
            <person name="Markovic C."/>
            <person name="Hall O."/>
            <person name="Minx P."/>
            <person name="Tomlinson C."/>
            <person name="Mitreva M."/>
            <person name="Hou S."/>
            <person name="Chen J."/>
            <person name="Wollam A."/>
            <person name="Pepin K.H."/>
            <person name="Johnson M."/>
            <person name="Bhonagiri V."/>
            <person name="Zhang X."/>
            <person name="Suruliraj S."/>
            <person name="Warren W."/>
            <person name="Chinwalla A."/>
            <person name="Mardis E.R."/>
            <person name="Wilson R.K."/>
        </authorList>
    </citation>
    <scope>NUCLEOTIDE SEQUENCE [LARGE SCALE GENOMIC DNA]</scope>
    <source>
        <strain evidence="9 10">F0357</strain>
    </source>
</reference>
<evidence type="ECO:0000256" key="6">
    <source>
        <dbReference type="ARBA" id="ARBA00023134"/>
    </source>
</evidence>
<dbReference type="HOGENOM" id="CLU_009273_0_1_9"/>
<dbReference type="CDD" id="cd21117">
    <property type="entry name" value="Twitch_MoaA"/>
    <property type="match status" value="1"/>
</dbReference>
<dbReference type="Gene3D" id="3.20.20.70">
    <property type="entry name" value="Aldolase class I"/>
    <property type="match status" value="1"/>
</dbReference>